<evidence type="ECO:0000313" key="2">
    <source>
        <dbReference type="EMBL" id="KAJ5110739.1"/>
    </source>
</evidence>
<dbReference type="AlphaFoldDB" id="A0A9W9G255"/>
<dbReference type="GeneID" id="81352747"/>
<protein>
    <submittedName>
        <fullName evidence="2">Uncharacterized protein</fullName>
    </submittedName>
</protein>
<dbReference type="RefSeq" id="XP_056478809.1">
    <property type="nucleotide sequence ID" value="XM_056613768.1"/>
</dbReference>
<organism evidence="2 3">
    <name type="scientific">Penicillium argentinense</name>
    <dbReference type="NCBI Taxonomy" id="1131581"/>
    <lineage>
        <taxon>Eukaryota</taxon>
        <taxon>Fungi</taxon>
        <taxon>Dikarya</taxon>
        <taxon>Ascomycota</taxon>
        <taxon>Pezizomycotina</taxon>
        <taxon>Eurotiomycetes</taxon>
        <taxon>Eurotiomycetidae</taxon>
        <taxon>Eurotiales</taxon>
        <taxon>Aspergillaceae</taxon>
        <taxon>Penicillium</taxon>
    </lineage>
</organism>
<dbReference type="Proteomes" id="UP001149074">
    <property type="component" value="Unassembled WGS sequence"/>
</dbReference>
<comment type="caution">
    <text evidence="2">The sequence shown here is derived from an EMBL/GenBank/DDBJ whole genome shotgun (WGS) entry which is preliminary data.</text>
</comment>
<evidence type="ECO:0000256" key="1">
    <source>
        <dbReference type="SAM" id="MobiDB-lite"/>
    </source>
</evidence>
<reference evidence="2" key="1">
    <citation type="submission" date="2022-11" db="EMBL/GenBank/DDBJ databases">
        <authorList>
            <person name="Petersen C."/>
        </authorList>
    </citation>
    <scope>NUCLEOTIDE SEQUENCE</scope>
    <source>
        <strain evidence="2">IBT 30761</strain>
    </source>
</reference>
<sequence>MKAHSPPKRGAAELLGPTTPTHRRPSRKISNTSELDHLCTPTMPQSSTEPAEADPHLADDVNCLILDYLACLAISKTLSTAERDYDADTAEDVDWAVRPLKALESMIPKNALPIDLSIKLRVLQVANAIQSHRPQSGKEPQSSPSLARIGVDFMDLCLAAVSKISETRWLETGALFVLQVTIEEQSEEIASSQDLIDLRSWSGNDSTWNERWTQTWRAYLNELPQSTEHNDNAKEALQRQFSFRQFKAVVLKFLLDLMTTLEPPILIQLERGKLGTLSHAETQNFLDRVGLC</sequence>
<evidence type="ECO:0000313" key="3">
    <source>
        <dbReference type="Proteomes" id="UP001149074"/>
    </source>
</evidence>
<proteinExistence type="predicted"/>
<dbReference type="OrthoDB" id="4149149at2759"/>
<gene>
    <name evidence="2" type="ORF">N7532_001274</name>
</gene>
<name>A0A9W9G255_9EURO</name>
<accession>A0A9W9G255</accession>
<keyword evidence="3" id="KW-1185">Reference proteome</keyword>
<dbReference type="EMBL" id="JAPQKI010000002">
    <property type="protein sequence ID" value="KAJ5110739.1"/>
    <property type="molecule type" value="Genomic_DNA"/>
</dbReference>
<feature type="region of interest" description="Disordered" evidence="1">
    <location>
        <begin position="1"/>
        <end position="54"/>
    </location>
</feature>
<reference evidence="2" key="2">
    <citation type="journal article" date="2023" name="IMA Fungus">
        <title>Comparative genomic study of the Penicillium genus elucidates a diverse pangenome and 15 lateral gene transfer events.</title>
        <authorList>
            <person name="Petersen C."/>
            <person name="Sorensen T."/>
            <person name="Nielsen M.R."/>
            <person name="Sondergaard T.E."/>
            <person name="Sorensen J.L."/>
            <person name="Fitzpatrick D.A."/>
            <person name="Frisvad J.C."/>
            <person name="Nielsen K.L."/>
        </authorList>
    </citation>
    <scope>NUCLEOTIDE SEQUENCE</scope>
    <source>
        <strain evidence="2">IBT 30761</strain>
    </source>
</reference>